<dbReference type="Proteomes" id="UP000005239">
    <property type="component" value="Unassembled WGS sequence"/>
</dbReference>
<reference evidence="2" key="1">
    <citation type="journal article" date="2008" name="Nat. Genet.">
        <title>The Pristionchus pacificus genome provides a unique perspective on nematode lifestyle and parasitism.</title>
        <authorList>
            <person name="Dieterich C."/>
            <person name="Clifton S.W."/>
            <person name="Schuster L.N."/>
            <person name="Chinwalla A."/>
            <person name="Delehaunty K."/>
            <person name="Dinkelacker I."/>
            <person name="Fulton L."/>
            <person name="Fulton R."/>
            <person name="Godfrey J."/>
            <person name="Minx P."/>
            <person name="Mitreva M."/>
            <person name="Roeseler W."/>
            <person name="Tian H."/>
            <person name="Witte H."/>
            <person name="Yang S.P."/>
            <person name="Wilson R.K."/>
            <person name="Sommer R.J."/>
        </authorList>
    </citation>
    <scope>NUCLEOTIDE SEQUENCE [LARGE SCALE GENOMIC DNA]</scope>
    <source>
        <strain evidence="2">PS312</strain>
    </source>
</reference>
<proteinExistence type="predicted"/>
<organism evidence="1 2">
    <name type="scientific">Pristionchus pacificus</name>
    <name type="common">Parasitic nematode worm</name>
    <dbReference type="NCBI Taxonomy" id="54126"/>
    <lineage>
        <taxon>Eukaryota</taxon>
        <taxon>Metazoa</taxon>
        <taxon>Ecdysozoa</taxon>
        <taxon>Nematoda</taxon>
        <taxon>Chromadorea</taxon>
        <taxon>Rhabditida</taxon>
        <taxon>Rhabditina</taxon>
        <taxon>Diplogasteromorpha</taxon>
        <taxon>Diplogasteroidea</taxon>
        <taxon>Neodiplogasteridae</taxon>
        <taxon>Pristionchus</taxon>
    </lineage>
</organism>
<reference evidence="1" key="2">
    <citation type="submission" date="2022-06" db="UniProtKB">
        <authorList>
            <consortium name="EnsemblMetazoa"/>
        </authorList>
    </citation>
    <scope>IDENTIFICATION</scope>
    <source>
        <strain evidence="1">PS312</strain>
    </source>
</reference>
<dbReference type="EnsemblMetazoa" id="PPA40175.1">
    <property type="protein sequence ID" value="PPA40175.1"/>
    <property type="gene ID" value="WBGene00278544"/>
</dbReference>
<accession>A0A8R1UVQ9</accession>
<evidence type="ECO:0000313" key="1">
    <source>
        <dbReference type="EnsemblMetazoa" id="PPA40175.1"/>
    </source>
</evidence>
<accession>A0A2A6CIG1</accession>
<gene>
    <name evidence="1" type="primary">WBGene00278544</name>
</gene>
<name>A0A2A6CIG1_PRIPA</name>
<dbReference type="AlphaFoldDB" id="A0A2A6CIG1"/>
<evidence type="ECO:0000313" key="2">
    <source>
        <dbReference type="Proteomes" id="UP000005239"/>
    </source>
</evidence>
<sequence length="72" mass="8444">MAEIITGSIAIGAIAVEINRVYENYRKNQEEERIKDERIKEIEQYYRTNPTELVFREGRKYSTDSTGSINDK</sequence>
<keyword evidence="2" id="KW-1185">Reference proteome</keyword>
<protein>
    <submittedName>
        <fullName evidence="1">Uncharacterized protein</fullName>
    </submittedName>
</protein>